<dbReference type="RefSeq" id="WP_369745647.1">
    <property type="nucleotide sequence ID" value="NZ_CP165735.1"/>
</dbReference>
<dbReference type="EMBL" id="CP165735">
    <property type="protein sequence ID" value="XDV71686.1"/>
    <property type="molecule type" value="Genomic_DNA"/>
</dbReference>
<accession>A0AB39YP80</accession>
<name>A0AB39YP80_9MICC</name>
<organism evidence="1">
    <name type="scientific">Paenarthrobacter sp. AMU7</name>
    <dbReference type="NCBI Taxonomy" id="3162492"/>
    <lineage>
        <taxon>Bacteria</taxon>
        <taxon>Bacillati</taxon>
        <taxon>Actinomycetota</taxon>
        <taxon>Actinomycetes</taxon>
        <taxon>Micrococcales</taxon>
        <taxon>Micrococcaceae</taxon>
        <taxon>Paenarthrobacter</taxon>
    </lineage>
</organism>
<sequence>MLNHLIALYIPSRLSENVTVASLDARHTSLQIIVGGALECIARGDWQVYLNAETQTTGPSNVRAAQLLHETGLDLPVTGNAVFLGREGLSQDIDVPEYLIHRAEALFDTRLTQPAA</sequence>
<evidence type="ECO:0008006" key="2">
    <source>
        <dbReference type="Google" id="ProtNLM"/>
    </source>
</evidence>
<dbReference type="AlphaFoldDB" id="A0AB39YP80"/>
<proteinExistence type="predicted"/>
<reference evidence="1" key="1">
    <citation type="submission" date="2024-07" db="EMBL/GenBank/DDBJ databases">
        <authorList>
            <person name="Li J."/>
            <person name="Wei H."/>
            <person name="Ma J."/>
        </authorList>
    </citation>
    <scope>NUCLEOTIDE SEQUENCE</scope>
    <source>
        <strain evidence="1">AMU7</strain>
    </source>
</reference>
<protein>
    <recommendedName>
        <fullName evidence="2">DUF3846 domain-containing protein</fullName>
    </recommendedName>
</protein>
<gene>
    <name evidence="1" type="ORF">ABQM86_00395</name>
</gene>
<evidence type="ECO:0000313" key="1">
    <source>
        <dbReference type="EMBL" id="XDV71686.1"/>
    </source>
</evidence>